<reference evidence="3" key="2">
    <citation type="submission" date="2015-01" db="EMBL/GenBank/DDBJ databases">
        <title>Evolutionary Origins and Diversification of the Mycorrhizal Mutualists.</title>
        <authorList>
            <consortium name="DOE Joint Genome Institute"/>
            <consortium name="Mycorrhizal Genomics Consortium"/>
            <person name="Kohler A."/>
            <person name="Kuo A."/>
            <person name="Nagy L.G."/>
            <person name="Floudas D."/>
            <person name="Copeland A."/>
            <person name="Barry K.W."/>
            <person name="Cichocki N."/>
            <person name="Veneault-Fourrey C."/>
            <person name="LaButti K."/>
            <person name="Lindquist E.A."/>
            <person name="Lipzen A."/>
            <person name="Lundell T."/>
            <person name="Morin E."/>
            <person name="Murat C."/>
            <person name="Riley R."/>
            <person name="Ohm R."/>
            <person name="Sun H."/>
            <person name="Tunlid A."/>
            <person name="Henrissat B."/>
            <person name="Grigoriev I.V."/>
            <person name="Hibbett D.S."/>
            <person name="Martin F."/>
        </authorList>
    </citation>
    <scope>NUCLEOTIDE SEQUENCE [LARGE SCALE GENOMIC DNA]</scope>
    <source>
        <strain evidence="3">ATCC 200175</strain>
    </source>
</reference>
<protein>
    <recommendedName>
        <fullName evidence="1">CxC2-like cysteine cluster KDZ transposase-associated domain-containing protein</fullName>
    </recommendedName>
</protein>
<reference evidence="2 3" key="1">
    <citation type="submission" date="2014-06" db="EMBL/GenBank/DDBJ databases">
        <authorList>
            <consortium name="DOE Joint Genome Institute"/>
            <person name="Kuo A."/>
            <person name="Kohler A."/>
            <person name="Nagy L.G."/>
            <person name="Floudas D."/>
            <person name="Copeland A."/>
            <person name="Barry K.W."/>
            <person name="Cichocki N."/>
            <person name="Veneault-Fourrey C."/>
            <person name="LaButti K."/>
            <person name="Lindquist E.A."/>
            <person name="Lipzen A."/>
            <person name="Lundell T."/>
            <person name="Morin E."/>
            <person name="Murat C."/>
            <person name="Sun H."/>
            <person name="Tunlid A."/>
            <person name="Henrissat B."/>
            <person name="Grigoriev I.V."/>
            <person name="Hibbett D.S."/>
            <person name="Martin F."/>
            <person name="Nordberg H.P."/>
            <person name="Cantor M.N."/>
            <person name="Hua S.X."/>
        </authorList>
    </citation>
    <scope>NUCLEOTIDE SEQUENCE [LARGE SCALE GENOMIC DNA]</scope>
    <source>
        <strain evidence="2 3">ATCC 200175</strain>
    </source>
</reference>
<dbReference type="OrthoDB" id="3214502at2759"/>
<name>A0A0C9SQZ9_PAXIN</name>
<organism evidence="2 3">
    <name type="scientific">Paxillus involutus ATCC 200175</name>
    <dbReference type="NCBI Taxonomy" id="664439"/>
    <lineage>
        <taxon>Eukaryota</taxon>
        <taxon>Fungi</taxon>
        <taxon>Dikarya</taxon>
        <taxon>Basidiomycota</taxon>
        <taxon>Agaricomycotina</taxon>
        <taxon>Agaricomycetes</taxon>
        <taxon>Agaricomycetidae</taxon>
        <taxon>Boletales</taxon>
        <taxon>Paxilineae</taxon>
        <taxon>Paxillaceae</taxon>
        <taxon>Paxillus</taxon>
    </lineage>
</organism>
<dbReference type="HOGENOM" id="CLU_003703_12_2_1"/>
<feature type="domain" description="CxC2-like cysteine cluster KDZ transposase-associated" evidence="1">
    <location>
        <begin position="150"/>
        <end position="232"/>
    </location>
</feature>
<dbReference type="InterPro" id="IPR041457">
    <property type="entry name" value="CxC2_KDZ-assoc"/>
</dbReference>
<gene>
    <name evidence="2" type="ORF">PAXINDRAFT_86601</name>
</gene>
<evidence type="ECO:0000313" key="2">
    <source>
        <dbReference type="EMBL" id="KIJ10064.1"/>
    </source>
</evidence>
<dbReference type="PANTHER" id="PTHR33096:SF1">
    <property type="entry name" value="CXC1-LIKE CYSTEINE CLUSTER ASSOCIATED WITH KDZ TRANSPOSASES DOMAIN-CONTAINING PROTEIN"/>
    <property type="match status" value="1"/>
</dbReference>
<keyword evidence="3" id="KW-1185">Reference proteome</keyword>
<evidence type="ECO:0000259" key="1">
    <source>
        <dbReference type="Pfam" id="PF18803"/>
    </source>
</evidence>
<dbReference type="InterPro" id="IPR040521">
    <property type="entry name" value="KDZ"/>
</dbReference>
<evidence type="ECO:0000313" key="3">
    <source>
        <dbReference type="Proteomes" id="UP000053647"/>
    </source>
</evidence>
<sequence length="533" mass="60504">MNVGVSEHPLKLYKTQNDYLRQWDEHRNEYLEALLAMEAPPNPWECSICNGGGIYRCPGCFSQPLFCTQCCQKQHYMLPFHRIKQWTGTFFEDSSLCLAGMVLHLGHCGQPCPSGAPEGMVPHANSVPDDTEWCTDNPDDVPPFLRVPQGGNHLTLVDVTGIHFLQVCYCVCPTSQPFHMQLLESGLLSATIDQPKTAFSFSVLNDFIHDNLECGTSASNYYNKLRRITSNVFPHLVPDCYHELLRVSRQWRLLKLLKWAGFGHQQDSQKPGSLVLFCPTCPQPGINVYPDATDDLSNWKYNRTLIMDGNFKAEHLYDRQTDGQVWLMDGLGFMVSQSPYHEYLAATNHALERSSCNNHRAVNQANSSRAWLEATGIGAMACARHGCFVPHSVVDFQKGERQVNMDYSLANALRYNMQGIRRVINFYDVNCAYMRKLRQRVGNNEFLKFPTDMEIVPGIGIWHVHGHQPQCFSRYAPLYIEGAGWIDGEVIETLWSILNVVSASTRGMSSPHRQELLDFQMNDSNFKKMICMG</sequence>
<dbReference type="EMBL" id="KN819419">
    <property type="protein sequence ID" value="KIJ10064.1"/>
    <property type="molecule type" value="Genomic_DNA"/>
</dbReference>
<dbReference type="Pfam" id="PF18803">
    <property type="entry name" value="CxC2"/>
    <property type="match status" value="1"/>
</dbReference>
<dbReference type="Pfam" id="PF18758">
    <property type="entry name" value="KDZ"/>
    <property type="match status" value="1"/>
</dbReference>
<proteinExistence type="predicted"/>
<accession>A0A0C9SQZ9</accession>
<dbReference type="PANTHER" id="PTHR33096">
    <property type="entry name" value="CXC2 DOMAIN-CONTAINING PROTEIN"/>
    <property type="match status" value="1"/>
</dbReference>
<dbReference type="Proteomes" id="UP000053647">
    <property type="component" value="Unassembled WGS sequence"/>
</dbReference>
<dbReference type="AlphaFoldDB" id="A0A0C9SQZ9"/>